<dbReference type="EMBL" id="BRYA01000331">
    <property type="protein sequence ID" value="GMI47141.1"/>
    <property type="molecule type" value="Genomic_DNA"/>
</dbReference>
<evidence type="ECO:0000313" key="2">
    <source>
        <dbReference type="EMBL" id="GMI47141.1"/>
    </source>
</evidence>
<feature type="region of interest" description="Disordered" evidence="1">
    <location>
        <begin position="395"/>
        <end position="428"/>
    </location>
</feature>
<evidence type="ECO:0000313" key="3">
    <source>
        <dbReference type="Proteomes" id="UP001165065"/>
    </source>
</evidence>
<dbReference type="Proteomes" id="UP001165065">
    <property type="component" value="Unassembled WGS sequence"/>
</dbReference>
<sequence length="483" mass="56166">MDQSSPSTGNPVPPLHRLVPQSVYGVRDIHGYASLPSRPNSAADSWGRRKDLLRVAKESERMMIEGGKLPERHKLPSPPPTFRLNEEQEMEVDAFVSAYEKRTGNAIRFEAPSDTYKRLLSNISRMTKTQKREELRERGLHRRGLSEKELDQRLTVLYTKETRQKRLQEAQYDKDHKIIQHIRKEAGAFGLLNDRAQVGPRKANPAYFNMPRTVFLSLTQLQRDYRSLSHDVLDNAIFVFDLERTWVFRPASRLPDQHFDSRYVKVEDELKEIISFKEEQGMCHWFRPKKDYAKLSDFLTKIQDPMCKNRFCYGPLRTEEFFWWRISNNDAWKGLPYYGERKPEPRFVRETNKIVSNFKEGGFEYGCVAELFVQSNPSLDIAPWFEVPKASEEDEESLRSLKKQKSRKGNAEQRRKAKEKERERDIVKAKKEGERLQVEKELGELASTITMQAFVRGSLSRGNTPVMRRGGAERGGGEEEGST</sequence>
<protein>
    <submittedName>
        <fullName evidence="2">Uncharacterized protein</fullName>
    </submittedName>
</protein>
<name>A0A9W7LER3_9STRA</name>
<evidence type="ECO:0000256" key="1">
    <source>
        <dbReference type="SAM" id="MobiDB-lite"/>
    </source>
</evidence>
<organism evidence="2 3">
    <name type="scientific">Triparma columacea</name>
    <dbReference type="NCBI Taxonomy" id="722753"/>
    <lineage>
        <taxon>Eukaryota</taxon>
        <taxon>Sar</taxon>
        <taxon>Stramenopiles</taxon>
        <taxon>Ochrophyta</taxon>
        <taxon>Bolidophyceae</taxon>
        <taxon>Parmales</taxon>
        <taxon>Triparmaceae</taxon>
        <taxon>Triparma</taxon>
    </lineage>
</organism>
<accession>A0A9W7LER3</accession>
<keyword evidence="3" id="KW-1185">Reference proteome</keyword>
<reference evidence="3" key="1">
    <citation type="journal article" date="2023" name="Commun. Biol.">
        <title>Genome analysis of Parmales, the sister group of diatoms, reveals the evolutionary specialization of diatoms from phago-mixotrophs to photoautotrophs.</title>
        <authorList>
            <person name="Ban H."/>
            <person name="Sato S."/>
            <person name="Yoshikawa S."/>
            <person name="Yamada K."/>
            <person name="Nakamura Y."/>
            <person name="Ichinomiya M."/>
            <person name="Sato N."/>
            <person name="Blanc-Mathieu R."/>
            <person name="Endo H."/>
            <person name="Kuwata A."/>
            <person name="Ogata H."/>
        </authorList>
    </citation>
    <scope>NUCLEOTIDE SEQUENCE [LARGE SCALE GENOMIC DNA]</scope>
</reference>
<comment type="caution">
    <text evidence="2">The sequence shown here is derived from an EMBL/GenBank/DDBJ whole genome shotgun (WGS) entry which is preliminary data.</text>
</comment>
<gene>
    <name evidence="2" type="ORF">TrCOL_g5317</name>
</gene>
<feature type="region of interest" description="Disordered" evidence="1">
    <location>
        <begin position="456"/>
        <end position="483"/>
    </location>
</feature>
<dbReference type="OrthoDB" id="432217at2759"/>
<proteinExistence type="predicted"/>
<feature type="compositionally biased region" description="Basic and acidic residues" evidence="1">
    <location>
        <begin position="409"/>
        <end position="428"/>
    </location>
</feature>
<dbReference type="AlphaFoldDB" id="A0A9W7LER3"/>